<evidence type="ECO:0008006" key="3">
    <source>
        <dbReference type="Google" id="ProtNLM"/>
    </source>
</evidence>
<dbReference type="STRING" id="568860.SAMN05421811_108235"/>
<dbReference type="AlphaFoldDB" id="A0A1I0KLR0"/>
<protein>
    <recommendedName>
        <fullName evidence="3">YtkA-like</fullName>
    </recommendedName>
</protein>
<dbReference type="Proteomes" id="UP000199361">
    <property type="component" value="Unassembled WGS sequence"/>
</dbReference>
<accession>A0A1I0KLR0</accession>
<organism evidence="1 2">
    <name type="scientific">Nonomuraea wenchangensis</name>
    <dbReference type="NCBI Taxonomy" id="568860"/>
    <lineage>
        <taxon>Bacteria</taxon>
        <taxon>Bacillati</taxon>
        <taxon>Actinomycetota</taxon>
        <taxon>Actinomycetes</taxon>
        <taxon>Streptosporangiales</taxon>
        <taxon>Streptosporangiaceae</taxon>
        <taxon>Nonomuraea</taxon>
    </lineage>
</organism>
<evidence type="ECO:0000313" key="2">
    <source>
        <dbReference type="Proteomes" id="UP000199361"/>
    </source>
</evidence>
<keyword evidence="2" id="KW-1185">Reference proteome</keyword>
<proteinExistence type="predicted"/>
<evidence type="ECO:0000313" key="1">
    <source>
        <dbReference type="EMBL" id="SEU25239.1"/>
    </source>
</evidence>
<dbReference type="RefSeq" id="WP_091085902.1">
    <property type="nucleotide sequence ID" value="NZ_FOHX01000008.1"/>
</dbReference>
<dbReference type="EMBL" id="FOHX01000008">
    <property type="protein sequence ID" value="SEU25239.1"/>
    <property type="molecule type" value="Genomic_DNA"/>
</dbReference>
<name>A0A1I0KLR0_9ACTN</name>
<dbReference type="OrthoDB" id="3695826at2"/>
<reference evidence="1 2" key="1">
    <citation type="submission" date="2016-10" db="EMBL/GenBank/DDBJ databases">
        <authorList>
            <person name="de Groot N.N."/>
        </authorList>
    </citation>
    <scope>NUCLEOTIDE SEQUENCE [LARGE SCALE GENOMIC DNA]</scope>
    <source>
        <strain evidence="1 2">CGMCC 4.5598</strain>
    </source>
</reference>
<gene>
    <name evidence="1" type="ORF">SAMN05421811_108235</name>
</gene>
<sequence length="129" mass="13069">MRRRALIAAALVAAAVLIFVVGRSMAAEPLRASVAGARYAATVVIDRPTIGPITVEVGVTSGDAYTVAVSAVMTGMGHATSELSARATAPGRFVAEGELFPMSGAWEVSLRVNGAAGEETLVVNALVTG</sequence>